<dbReference type="EMBL" id="CP002105">
    <property type="protein sequence ID" value="ADL13018.1"/>
    <property type="molecule type" value="Genomic_DNA"/>
</dbReference>
<dbReference type="eggNOG" id="ENOG50346HU">
    <property type="taxonomic scope" value="Bacteria"/>
</dbReference>
<dbReference type="Proteomes" id="UP000001661">
    <property type="component" value="Chromosome"/>
</dbReference>
<organism evidence="2 3">
    <name type="scientific">Acetohalobium arabaticum (strain ATCC 49924 / DSM 5501 / Z-7288)</name>
    <dbReference type="NCBI Taxonomy" id="574087"/>
    <lineage>
        <taxon>Bacteria</taxon>
        <taxon>Bacillati</taxon>
        <taxon>Bacillota</taxon>
        <taxon>Clostridia</taxon>
        <taxon>Halanaerobiales</taxon>
        <taxon>Halobacteroidaceae</taxon>
        <taxon>Acetohalobium</taxon>
    </lineage>
</organism>
<dbReference type="AlphaFoldDB" id="D9QR77"/>
<reference evidence="2 3" key="1">
    <citation type="journal article" date="2010" name="Stand. Genomic Sci.">
        <title>Complete genome sequence of Acetohalobium arabaticum type strain (Z-7288).</title>
        <authorList>
            <person name="Sikorski J."/>
            <person name="Lapidus A."/>
            <person name="Chertkov O."/>
            <person name="Lucas S."/>
            <person name="Copeland A."/>
            <person name="Glavina Del Rio T."/>
            <person name="Nolan M."/>
            <person name="Tice H."/>
            <person name="Cheng J.F."/>
            <person name="Han C."/>
            <person name="Brambilla E."/>
            <person name="Pitluck S."/>
            <person name="Liolios K."/>
            <person name="Ivanova N."/>
            <person name="Mavromatis K."/>
            <person name="Mikhailova N."/>
            <person name="Pati A."/>
            <person name="Bruce D."/>
            <person name="Detter C."/>
            <person name="Tapia R."/>
            <person name="Goodwin L."/>
            <person name="Chen A."/>
            <person name="Palaniappan K."/>
            <person name="Land M."/>
            <person name="Hauser L."/>
            <person name="Chang Y.J."/>
            <person name="Jeffries C.D."/>
            <person name="Rohde M."/>
            <person name="Goker M."/>
            <person name="Spring S."/>
            <person name="Woyke T."/>
            <person name="Bristow J."/>
            <person name="Eisen J.A."/>
            <person name="Markowitz V."/>
            <person name="Hugenholtz P."/>
            <person name="Kyrpides N.C."/>
            <person name="Klenk H.P."/>
        </authorList>
    </citation>
    <scope>NUCLEOTIDE SEQUENCE [LARGE SCALE GENOMIC DNA]</scope>
    <source>
        <strain evidence="3">ATCC 49924 / DSM 5501 / Z-7288</strain>
    </source>
</reference>
<dbReference type="OrthoDB" id="1756731at2"/>
<protein>
    <recommendedName>
        <fullName evidence="1">SipL SPOCS domain-containing protein</fullName>
    </recommendedName>
</protein>
<dbReference type="HOGENOM" id="CLU_1014202_0_0_9"/>
<dbReference type="KEGG" id="aar:Acear_1511"/>
<evidence type="ECO:0000313" key="3">
    <source>
        <dbReference type="Proteomes" id="UP000001661"/>
    </source>
</evidence>
<dbReference type="RefSeq" id="WP_013278463.1">
    <property type="nucleotide sequence ID" value="NC_014378.1"/>
</dbReference>
<accession>D9QR77</accession>
<sequence>MNKLTEKSLAQEQCPEEDVLINSFTEVIVCEELEIPPQKPPKEHIADTSVTPIVDDIEVIEVDLGDQEEPRKKVVASGNLNIGIEYSALEDEQQIHFAHFGVPFQGIIGLRPCISDPQVDGFNRGLLPACFDLDDFNLNACVEHKQFHQITERKIKVVIVVLLWLEPKFELNFTQPAEDGTEISNDADFTLEAEVVDGIPLSEGQFEWAPVTDPDDTTTICTDADPDGTISCDWLVGDLPAADTEVIITATAIPECYSYLEIQDTVTATIVAAP</sequence>
<name>D9QR77_ACEAZ</name>
<gene>
    <name evidence="2" type="ordered locus">Acear_1511</name>
</gene>
<proteinExistence type="predicted"/>
<evidence type="ECO:0000313" key="2">
    <source>
        <dbReference type="EMBL" id="ADL13018.1"/>
    </source>
</evidence>
<dbReference type="Pfam" id="PF12673">
    <property type="entry name" value="SipL"/>
    <property type="match status" value="1"/>
</dbReference>
<keyword evidence="3" id="KW-1185">Reference proteome</keyword>
<dbReference type="InterPro" id="IPR024300">
    <property type="entry name" value="SipL_SPOCS_dom"/>
</dbReference>
<feature type="domain" description="SipL SPOCS" evidence="1">
    <location>
        <begin position="43"/>
        <end position="108"/>
    </location>
</feature>
<evidence type="ECO:0000259" key="1">
    <source>
        <dbReference type="Pfam" id="PF12673"/>
    </source>
</evidence>
<dbReference type="STRING" id="574087.Acear_1511"/>